<evidence type="ECO:0000313" key="1">
    <source>
        <dbReference type="EMBL" id="KAK6742709.1"/>
    </source>
</evidence>
<dbReference type="EMBL" id="JAVFWL010000003">
    <property type="protein sequence ID" value="KAK6742709.1"/>
    <property type="molecule type" value="Genomic_DNA"/>
</dbReference>
<keyword evidence="2" id="KW-1185">Reference proteome</keyword>
<dbReference type="Proteomes" id="UP001303046">
    <property type="component" value="Unassembled WGS sequence"/>
</dbReference>
<proteinExistence type="predicted"/>
<accession>A0ABR1CWM7</accession>
<name>A0ABR1CWM7_NECAM</name>
<protein>
    <submittedName>
        <fullName evidence="1">Uncharacterized protein</fullName>
    </submittedName>
</protein>
<sequence>MGDVVDVGSAGCPLEYEIGHNLISPSAERLSLVSLGISLKQLSTRMISGRDQDLPLRGGSKDDKSQCVTFTNILEQRKMCHSIYNTSIMPHIGNTMHSRASRAPSA</sequence>
<organism evidence="1 2">
    <name type="scientific">Necator americanus</name>
    <name type="common">Human hookworm</name>
    <dbReference type="NCBI Taxonomy" id="51031"/>
    <lineage>
        <taxon>Eukaryota</taxon>
        <taxon>Metazoa</taxon>
        <taxon>Ecdysozoa</taxon>
        <taxon>Nematoda</taxon>
        <taxon>Chromadorea</taxon>
        <taxon>Rhabditida</taxon>
        <taxon>Rhabditina</taxon>
        <taxon>Rhabditomorpha</taxon>
        <taxon>Strongyloidea</taxon>
        <taxon>Ancylostomatidae</taxon>
        <taxon>Bunostominae</taxon>
        <taxon>Necator</taxon>
    </lineage>
</organism>
<gene>
    <name evidence="1" type="primary">Necator_chrIII.g10912</name>
    <name evidence="1" type="ORF">RB195_010147</name>
</gene>
<comment type="caution">
    <text evidence="1">The sequence shown here is derived from an EMBL/GenBank/DDBJ whole genome shotgun (WGS) entry which is preliminary data.</text>
</comment>
<evidence type="ECO:0000313" key="2">
    <source>
        <dbReference type="Proteomes" id="UP001303046"/>
    </source>
</evidence>
<reference evidence="1 2" key="1">
    <citation type="submission" date="2023-08" db="EMBL/GenBank/DDBJ databases">
        <title>A Necator americanus chromosomal reference genome.</title>
        <authorList>
            <person name="Ilik V."/>
            <person name="Petrzelkova K.J."/>
            <person name="Pardy F."/>
            <person name="Fuh T."/>
            <person name="Niatou-Singa F.S."/>
            <person name="Gouil Q."/>
            <person name="Baker L."/>
            <person name="Ritchie M.E."/>
            <person name="Jex A.R."/>
            <person name="Gazzola D."/>
            <person name="Li H."/>
            <person name="Toshio Fujiwara R."/>
            <person name="Zhan B."/>
            <person name="Aroian R.V."/>
            <person name="Pafco B."/>
            <person name="Schwarz E.M."/>
        </authorList>
    </citation>
    <scope>NUCLEOTIDE SEQUENCE [LARGE SCALE GENOMIC DNA]</scope>
    <source>
        <strain evidence="1 2">Aroian</strain>
        <tissue evidence="1">Whole animal</tissue>
    </source>
</reference>